<evidence type="ECO:0000256" key="5">
    <source>
        <dbReference type="ARBA" id="ARBA00023136"/>
    </source>
</evidence>
<accession>A0A2G9TU21</accession>
<dbReference type="GO" id="GO:0016020">
    <property type="term" value="C:membrane"/>
    <property type="evidence" value="ECO:0007669"/>
    <property type="project" value="UniProtKB-SubCell"/>
</dbReference>
<sequence length="167" mass="18637">MLTRALARVQRTTNLLTTLSISSVSDQMALVFIESPTGKPTGLVVDVVRRGPDSPTKVSFSALDWVSVVSNASARICLNVPTRQKQSHFFTEFVAAIRPFAENLLNCPLVLINGEMRDDSEQLFKDVKKRKLDSIEVQMFVDTCEKKENTCESQSATNLHEVSFDIE</sequence>
<dbReference type="Proteomes" id="UP000230423">
    <property type="component" value="Unassembled WGS sequence"/>
</dbReference>
<dbReference type="EMBL" id="KZ354827">
    <property type="protein sequence ID" value="PIO60760.1"/>
    <property type="molecule type" value="Genomic_DNA"/>
</dbReference>
<reference evidence="6 7" key="1">
    <citation type="submission" date="2015-09" db="EMBL/GenBank/DDBJ databases">
        <title>Draft genome of the parasitic nematode Teladorsagia circumcincta isolate WARC Sus (inbred).</title>
        <authorList>
            <person name="Mitreva M."/>
        </authorList>
    </citation>
    <scope>NUCLEOTIDE SEQUENCE [LARGE SCALE GENOMIC DNA]</scope>
    <source>
        <strain evidence="6 7">S</strain>
    </source>
</reference>
<comment type="similarity">
    <text evidence="2">Belongs to the ODR-4 family.</text>
</comment>
<evidence type="ECO:0000256" key="1">
    <source>
        <dbReference type="ARBA" id="ARBA00004370"/>
    </source>
</evidence>
<protein>
    <submittedName>
        <fullName evidence="6">Uncharacterized protein</fullName>
    </submittedName>
</protein>
<proteinExistence type="inferred from homology"/>
<gene>
    <name evidence="6" type="ORF">TELCIR_17735</name>
</gene>
<evidence type="ECO:0000256" key="3">
    <source>
        <dbReference type="ARBA" id="ARBA00022692"/>
    </source>
</evidence>
<evidence type="ECO:0000313" key="6">
    <source>
        <dbReference type="EMBL" id="PIO60760.1"/>
    </source>
</evidence>
<dbReference type="GO" id="GO:0012505">
    <property type="term" value="C:endomembrane system"/>
    <property type="evidence" value="ECO:0007669"/>
    <property type="project" value="TreeGrafter"/>
</dbReference>
<dbReference type="OrthoDB" id="21458at2759"/>
<dbReference type="InterPro" id="IPR029454">
    <property type="entry name" value="ODR-4-like"/>
</dbReference>
<dbReference type="Pfam" id="PF14778">
    <property type="entry name" value="ODR4-like"/>
    <property type="match status" value="1"/>
</dbReference>
<evidence type="ECO:0000256" key="2">
    <source>
        <dbReference type="ARBA" id="ARBA00010131"/>
    </source>
</evidence>
<keyword evidence="4" id="KW-1133">Transmembrane helix</keyword>
<keyword evidence="5" id="KW-0472">Membrane</keyword>
<dbReference type="GO" id="GO:0008104">
    <property type="term" value="P:intracellular protein localization"/>
    <property type="evidence" value="ECO:0007669"/>
    <property type="project" value="TreeGrafter"/>
</dbReference>
<name>A0A2G9TU21_TELCI</name>
<comment type="subcellular location">
    <subcellularLocation>
        <location evidence="1">Membrane</location>
    </subcellularLocation>
</comment>
<dbReference type="PANTHER" id="PTHR33966">
    <property type="entry name" value="PROTEIN ODR-4 HOMOLOG"/>
    <property type="match status" value="1"/>
</dbReference>
<dbReference type="PANTHER" id="PTHR33966:SF1">
    <property type="entry name" value="PROTEIN ODR-4 HOMOLOG"/>
    <property type="match status" value="1"/>
</dbReference>
<evidence type="ECO:0000256" key="4">
    <source>
        <dbReference type="ARBA" id="ARBA00022989"/>
    </source>
</evidence>
<dbReference type="AlphaFoldDB" id="A0A2G9TU21"/>
<organism evidence="6 7">
    <name type="scientific">Teladorsagia circumcincta</name>
    <name type="common">Brown stomach worm</name>
    <name type="synonym">Ostertagia circumcincta</name>
    <dbReference type="NCBI Taxonomy" id="45464"/>
    <lineage>
        <taxon>Eukaryota</taxon>
        <taxon>Metazoa</taxon>
        <taxon>Ecdysozoa</taxon>
        <taxon>Nematoda</taxon>
        <taxon>Chromadorea</taxon>
        <taxon>Rhabditida</taxon>
        <taxon>Rhabditina</taxon>
        <taxon>Rhabditomorpha</taxon>
        <taxon>Strongyloidea</taxon>
        <taxon>Trichostrongylidae</taxon>
        <taxon>Teladorsagia</taxon>
    </lineage>
</organism>
<feature type="non-terminal residue" evidence="6">
    <location>
        <position position="167"/>
    </location>
</feature>
<evidence type="ECO:0000313" key="7">
    <source>
        <dbReference type="Proteomes" id="UP000230423"/>
    </source>
</evidence>
<keyword evidence="3" id="KW-0812">Transmembrane</keyword>
<keyword evidence="7" id="KW-1185">Reference proteome</keyword>